<dbReference type="InterPro" id="IPR015422">
    <property type="entry name" value="PyrdxlP-dep_Trfase_small"/>
</dbReference>
<dbReference type="Gene3D" id="3.90.1150.10">
    <property type="entry name" value="Aspartate Aminotransferase, domain 1"/>
    <property type="match status" value="1"/>
</dbReference>
<evidence type="ECO:0000313" key="9">
    <source>
        <dbReference type="EMBL" id="MFD0993612.1"/>
    </source>
</evidence>
<comment type="pathway">
    <text evidence="2">Amino-acid biosynthesis; L-proline biosynthesis; L-glutamate 5-semialdehyde from L-ornithine: step 1/1.</text>
</comment>
<dbReference type="PIRSF" id="PIRSF000521">
    <property type="entry name" value="Transaminase_4ab_Lys_Orn"/>
    <property type="match status" value="1"/>
</dbReference>
<organism evidence="9 10">
    <name type="scientific">Tenacibaculum geojense</name>
    <dbReference type="NCBI Taxonomy" id="915352"/>
    <lineage>
        <taxon>Bacteria</taxon>
        <taxon>Pseudomonadati</taxon>
        <taxon>Bacteroidota</taxon>
        <taxon>Flavobacteriia</taxon>
        <taxon>Flavobacteriales</taxon>
        <taxon>Flavobacteriaceae</taxon>
        <taxon>Tenacibaculum</taxon>
    </lineage>
</organism>
<dbReference type="Pfam" id="PF00202">
    <property type="entry name" value="Aminotran_3"/>
    <property type="match status" value="1"/>
</dbReference>
<dbReference type="PANTHER" id="PTHR11986:SF18">
    <property type="entry name" value="ORNITHINE AMINOTRANSFERASE, MITOCHONDRIAL"/>
    <property type="match status" value="1"/>
</dbReference>
<name>A0ABW3JT62_9FLAO</name>
<evidence type="ECO:0000256" key="2">
    <source>
        <dbReference type="ARBA" id="ARBA00004998"/>
    </source>
</evidence>
<evidence type="ECO:0000256" key="5">
    <source>
        <dbReference type="ARBA" id="ARBA00022679"/>
    </source>
</evidence>
<dbReference type="PANTHER" id="PTHR11986">
    <property type="entry name" value="AMINOTRANSFERASE CLASS III"/>
    <property type="match status" value="1"/>
</dbReference>
<dbReference type="RefSeq" id="WP_386108048.1">
    <property type="nucleotide sequence ID" value="NZ_JBHTJR010000050.1"/>
</dbReference>
<dbReference type="InterPro" id="IPR010164">
    <property type="entry name" value="Orn_aminotrans"/>
</dbReference>
<evidence type="ECO:0000256" key="6">
    <source>
        <dbReference type="ARBA" id="ARBA00022898"/>
    </source>
</evidence>
<comment type="caution">
    <text evidence="9">The sequence shown here is derived from an EMBL/GenBank/DDBJ whole genome shotgun (WGS) entry which is preliminary data.</text>
</comment>
<keyword evidence="10" id="KW-1185">Reference proteome</keyword>
<dbReference type="Proteomes" id="UP001597062">
    <property type="component" value="Unassembled WGS sequence"/>
</dbReference>
<dbReference type="InterPro" id="IPR015424">
    <property type="entry name" value="PyrdxlP-dep_Trfase"/>
</dbReference>
<evidence type="ECO:0000256" key="3">
    <source>
        <dbReference type="ARBA" id="ARBA00012924"/>
    </source>
</evidence>
<dbReference type="InterPro" id="IPR050103">
    <property type="entry name" value="Class-III_PLP-dep_AT"/>
</dbReference>
<dbReference type="GO" id="GO:0004587">
    <property type="term" value="F:ornithine aminotransferase activity"/>
    <property type="evidence" value="ECO:0007669"/>
    <property type="project" value="UniProtKB-EC"/>
</dbReference>
<dbReference type="EMBL" id="JBHTJR010000050">
    <property type="protein sequence ID" value="MFD0993612.1"/>
    <property type="molecule type" value="Genomic_DNA"/>
</dbReference>
<keyword evidence="6 8" id="KW-0663">Pyridoxal phosphate</keyword>
<dbReference type="EC" id="2.6.1.13" evidence="3"/>
<evidence type="ECO:0000256" key="4">
    <source>
        <dbReference type="ARBA" id="ARBA00022576"/>
    </source>
</evidence>
<dbReference type="NCBIfam" id="TIGR01885">
    <property type="entry name" value="Orn_aminotrans"/>
    <property type="match status" value="1"/>
</dbReference>
<evidence type="ECO:0000256" key="8">
    <source>
        <dbReference type="RuleBase" id="RU003560"/>
    </source>
</evidence>
<reference evidence="10" key="1">
    <citation type="journal article" date="2019" name="Int. J. Syst. Evol. Microbiol.">
        <title>The Global Catalogue of Microorganisms (GCM) 10K type strain sequencing project: providing services to taxonomists for standard genome sequencing and annotation.</title>
        <authorList>
            <consortium name="The Broad Institute Genomics Platform"/>
            <consortium name="The Broad Institute Genome Sequencing Center for Infectious Disease"/>
            <person name="Wu L."/>
            <person name="Ma J."/>
        </authorList>
    </citation>
    <scope>NUCLEOTIDE SEQUENCE [LARGE SCALE GENOMIC DNA]</scope>
    <source>
        <strain evidence="10">CCUG 60527</strain>
    </source>
</reference>
<proteinExistence type="inferred from homology"/>
<comment type="similarity">
    <text evidence="8">Belongs to the class-III pyridoxal-phosphate-dependent aminotransferase family.</text>
</comment>
<comment type="cofactor">
    <cofactor evidence="1">
        <name>pyridoxal 5'-phosphate</name>
        <dbReference type="ChEBI" id="CHEBI:597326"/>
    </cofactor>
</comment>
<dbReference type="CDD" id="cd00610">
    <property type="entry name" value="OAT_like"/>
    <property type="match status" value="1"/>
</dbReference>
<keyword evidence="4 9" id="KW-0032">Aminotransferase</keyword>
<protein>
    <recommendedName>
        <fullName evidence="3">ornithine aminotransferase</fullName>
        <ecNumber evidence="3">2.6.1.13</ecNumber>
    </recommendedName>
    <alternativeName>
        <fullName evidence="7">Ornithine--oxo-acid aminotransferase</fullName>
    </alternativeName>
</protein>
<evidence type="ECO:0000313" key="10">
    <source>
        <dbReference type="Proteomes" id="UP001597062"/>
    </source>
</evidence>
<keyword evidence="5 9" id="KW-0808">Transferase</keyword>
<dbReference type="InterPro" id="IPR015421">
    <property type="entry name" value="PyrdxlP-dep_Trfase_major"/>
</dbReference>
<dbReference type="Gene3D" id="3.40.640.10">
    <property type="entry name" value="Type I PLP-dependent aspartate aminotransferase-like (Major domain)"/>
    <property type="match status" value="1"/>
</dbReference>
<sequence>MAVLDQLTSQQAIDLENQYGAHNYHPLPVVLSKGEGVYVWDVEGKKYYDFLSAYSAVNQGHCHPKIVDAMVNQAKTLTLTSRAFYNDMLGKYEKFASEYFGFDKLLPMNTGAEAVETALKICRKWAYEVKGIDENEAEIIVCENNFHGRTTTIISFSNDPVARKNFGPYTQGFIKIEYDNLKALEEALENNKNVAGFMAEPIQGEAGVYVPSEGYLVAAKALCEKYNVLFIADEVQTGIARTGRLLATCGNCSCADKNCSGTPEVKPDILILGKALSGGAYPVSAVLANDPIMNVIRPGNHGSTFGGNPVAAAVAIAALEVIRDEKLAENAFRLGEIFREEIGKLVEETELVTLVRGKGLLNAIVINDTEDSDTAWNICLKLRDNGLLAKPTHGNIIRFAPPLVMTEEQLRDCIAIIKKTIVEFDK</sequence>
<accession>A0ABW3JT62</accession>
<dbReference type="SUPFAM" id="SSF53383">
    <property type="entry name" value="PLP-dependent transferases"/>
    <property type="match status" value="1"/>
</dbReference>
<gene>
    <name evidence="9" type="primary">rocD</name>
    <name evidence="9" type="ORF">ACFQ1U_10385</name>
</gene>
<evidence type="ECO:0000256" key="7">
    <source>
        <dbReference type="ARBA" id="ARBA00030587"/>
    </source>
</evidence>
<dbReference type="InterPro" id="IPR005814">
    <property type="entry name" value="Aminotrans_3"/>
</dbReference>
<evidence type="ECO:0000256" key="1">
    <source>
        <dbReference type="ARBA" id="ARBA00001933"/>
    </source>
</evidence>